<dbReference type="InterPro" id="IPR000210">
    <property type="entry name" value="BTB/POZ_dom"/>
</dbReference>
<feature type="domain" description="BTB" evidence="2">
    <location>
        <begin position="46"/>
        <end position="115"/>
    </location>
</feature>
<dbReference type="Gene3D" id="3.30.710.10">
    <property type="entry name" value="Potassium Channel Kv1.1, Chain A"/>
    <property type="match status" value="1"/>
</dbReference>
<dbReference type="EMBL" id="ML976991">
    <property type="protein sequence ID" value="KAF1956775.1"/>
    <property type="molecule type" value="Genomic_DNA"/>
</dbReference>
<accession>A0A6A5TVW6</accession>
<dbReference type="Pfam" id="PF00651">
    <property type="entry name" value="BTB"/>
    <property type="match status" value="1"/>
</dbReference>
<dbReference type="InterPro" id="IPR011333">
    <property type="entry name" value="SKP1/BTB/POZ_sf"/>
</dbReference>
<proteinExistence type="predicted"/>
<evidence type="ECO:0000313" key="3">
    <source>
        <dbReference type="EMBL" id="KAF1956775.1"/>
    </source>
</evidence>
<name>A0A6A5TVW6_9PLEO</name>
<dbReference type="Proteomes" id="UP000800035">
    <property type="component" value="Unassembled WGS sequence"/>
</dbReference>
<dbReference type="AlphaFoldDB" id="A0A6A5TVW6"/>
<dbReference type="PANTHER" id="PTHR47843:SF2">
    <property type="entry name" value="BTB DOMAIN-CONTAINING PROTEIN"/>
    <property type="match status" value="1"/>
</dbReference>
<reference evidence="3" key="1">
    <citation type="journal article" date="2020" name="Stud. Mycol.">
        <title>101 Dothideomycetes genomes: a test case for predicting lifestyles and emergence of pathogens.</title>
        <authorList>
            <person name="Haridas S."/>
            <person name="Albert R."/>
            <person name="Binder M."/>
            <person name="Bloem J."/>
            <person name="Labutti K."/>
            <person name="Salamov A."/>
            <person name="Andreopoulos B."/>
            <person name="Baker S."/>
            <person name="Barry K."/>
            <person name="Bills G."/>
            <person name="Bluhm B."/>
            <person name="Cannon C."/>
            <person name="Castanera R."/>
            <person name="Culley D."/>
            <person name="Daum C."/>
            <person name="Ezra D."/>
            <person name="Gonzalez J."/>
            <person name="Henrissat B."/>
            <person name="Kuo A."/>
            <person name="Liang C."/>
            <person name="Lipzen A."/>
            <person name="Lutzoni F."/>
            <person name="Magnuson J."/>
            <person name="Mondo S."/>
            <person name="Nolan M."/>
            <person name="Ohm R."/>
            <person name="Pangilinan J."/>
            <person name="Park H.-J."/>
            <person name="Ramirez L."/>
            <person name="Alfaro M."/>
            <person name="Sun H."/>
            <person name="Tritt A."/>
            <person name="Yoshinaga Y."/>
            <person name="Zwiers L.-H."/>
            <person name="Turgeon B."/>
            <person name="Goodwin S."/>
            <person name="Spatafora J."/>
            <person name="Crous P."/>
            <person name="Grigoriev I."/>
        </authorList>
    </citation>
    <scope>NUCLEOTIDE SEQUENCE</scope>
    <source>
        <strain evidence="3">CBS 675.92</strain>
    </source>
</reference>
<gene>
    <name evidence="3" type="ORF">CC80DRAFT_412640</name>
</gene>
<dbReference type="PROSITE" id="PS50097">
    <property type="entry name" value="BTB"/>
    <property type="match status" value="1"/>
</dbReference>
<dbReference type="CDD" id="cd18186">
    <property type="entry name" value="BTB_POZ_ZBTB_KLHL-like"/>
    <property type="match status" value="1"/>
</dbReference>
<dbReference type="SUPFAM" id="SSF54695">
    <property type="entry name" value="POZ domain"/>
    <property type="match status" value="1"/>
</dbReference>
<feature type="region of interest" description="Disordered" evidence="1">
    <location>
        <begin position="1"/>
        <end position="41"/>
    </location>
</feature>
<keyword evidence="4" id="KW-1185">Reference proteome</keyword>
<dbReference type="PANTHER" id="PTHR47843">
    <property type="entry name" value="BTB DOMAIN-CONTAINING PROTEIN-RELATED"/>
    <property type="match status" value="1"/>
</dbReference>
<dbReference type="OrthoDB" id="194443at2759"/>
<protein>
    <recommendedName>
        <fullName evidence="2">BTB domain-containing protein</fullName>
    </recommendedName>
</protein>
<feature type="compositionally biased region" description="Low complexity" evidence="1">
    <location>
        <begin position="1"/>
        <end position="18"/>
    </location>
</feature>
<organism evidence="3 4">
    <name type="scientific">Byssothecium circinans</name>
    <dbReference type="NCBI Taxonomy" id="147558"/>
    <lineage>
        <taxon>Eukaryota</taxon>
        <taxon>Fungi</taxon>
        <taxon>Dikarya</taxon>
        <taxon>Ascomycota</taxon>
        <taxon>Pezizomycotina</taxon>
        <taxon>Dothideomycetes</taxon>
        <taxon>Pleosporomycetidae</taxon>
        <taxon>Pleosporales</taxon>
        <taxon>Massarineae</taxon>
        <taxon>Massarinaceae</taxon>
        <taxon>Byssothecium</taxon>
    </lineage>
</organism>
<evidence type="ECO:0000259" key="2">
    <source>
        <dbReference type="PROSITE" id="PS50097"/>
    </source>
</evidence>
<evidence type="ECO:0000256" key="1">
    <source>
        <dbReference type="SAM" id="MobiDB-lite"/>
    </source>
</evidence>
<evidence type="ECO:0000313" key="4">
    <source>
        <dbReference type="Proteomes" id="UP000800035"/>
    </source>
</evidence>
<sequence>MTRESSLSGSASASGSGSIPATLPPPYTSTGTRAGTLRSTSTSFTTTSELLIGPKPTRFLLHTDLLTSQSPYFRACLTTSFLESQTQSITLADITVEHFELLVLWLYTGSLTPPPFKDGKPAYYTLLNLYILADRLCFEGLRNHIIDLMSDLADSTNSVLTPSDTRILYENIGDDARIRDLVLDLFAFKKTDKLLATHADRWHAGFLRDLTVRLKRPCEQAMLRHRLVMWCPGNWLAARACDNCRVVLPPRYGAVGCEECCCAFCVACVQDGVGVASWEDGRLAGPMALVAGPGSGSSSGSGVRVGGARKWESCKPWRGSRCRVYHEHRETEACGDLFMGR</sequence>